<reference evidence="1" key="2">
    <citation type="submission" date="2020-06" db="EMBL/GenBank/DDBJ databases">
        <title>Helianthus annuus Genome sequencing and assembly Release 2.</title>
        <authorList>
            <person name="Gouzy J."/>
            <person name="Langlade N."/>
            <person name="Munos S."/>
        </authorList>
    </citation>
    <scope>NUCLEOTIDE SEQUENCE</scope>
    <source>
        <tissue evidence="1">Leaves</tissue>
    </source>
</reference>
<dbReference type="Pfam" id="PF04827">
    <property type="entry name" value="Plant_tran"/>
    <property type="match status" value="1"/>
</dbReference>
<dbReference type="AlphaFoldDB" id="A0A9K3DXW1"/>
<proteinExistence type="predicted"/>
<keyword evidence="2" id="KW-1185">Reference proteome</keyword>
<dbReference type="Gramene" id="mRNA:HanXRQr2_Chr16g0775181">
    <property type="protein sequence ID" value="CDS:HanXRQr2_Chr16g0775181.1"/>
    <property type="gene ID" value="HanXRQr2_Chr16g0775181"/>
</dbReference>
<name>A0A9K3DXW1_HELAN</name>
<dbReference type="InterPro" id="IPR006912">
    <property type="entry name" value="Harbinger_derived_prot"/>
</dbReference>
<organism evidence="1 2">
    <name type="scientific">Helianthus annuus</name>
    <name type="common">Common sunflower</name>
    <dbReference type="NCBI Taxonomy" id="4232"/>
    <lineage>
        <taxon>Eukaryota</taxon>
        <taxon>Viridiplantae</taxon>
        <taxon>Streptophyta</taxon>
        <taxon>Embryophyta</taxon>
        <taxon>Tracheophyta</taxon>
        <taxon>Spermatophyta</taxon>
        <taxon>Magnoliopsida</taxon>
        <taxon>eudicotyledons</taxon>
        <taxon>Gunneridae</taxon>
        <taxon>Pentapetalae</taxon>
        <taxon>asterids</taxon>
        <taxon>campanulids</taxon>
        <taxon>Asterales</taxon>
        <taxon>Asteraceae</taxon>
        <taxon>Asteroideae</taxon>
        <taxon>Heliantheae alliance</taxon>
        <taxon>Heliantheae</taxon>
        <taxon>Helianthus</taxon>
    </lineage>
</organism>
<evidence type="ECO:0000313" key="1">
    <source>
        <dbReference type="EMBL" id="KAF5762306.1"/>
    </source>
</evidence>
<protein>
    <submittedName>
        <fullName evidence="1">Harbinger transposase-derived protein</fullName>
    </submittedName>
</protein>
<sequence>MVGRDRIRANEVLMNDYFVENPLYNSETFRDRFRLPKELFLKIVGDIEASEGWFQEGYDARGKPSFTPIQKCTSAIRQLATGNPPDQYDEYLAMSERTSRECLQFFCNAVIKLYSNEFLRKPTSHDISRIYAAHEARWHFPGMLGSIDCTHIEWKNCPRELRGAYVRGDIKRPTIILEAVASNDLWIWHSYFGVPGSNNDINVLHTSPLFQSVTDGTAPSSPFYVNGRHYRRGFYLVDGIYPSWSVFCESSLISRRG</sequence>
<evidence type="ECO:0000313" key="2">
    <source>
        <dbReference type="Proteomes" id="UP000215914"/>
    </source>
</evidence>
<accession>A0A9K3DXW1</accession>
<dbReference type="Proteomes" id="UP000215914">
    <property type="component" value="Unassembled WGS sequence"/>
</dbReference>
<dbReference type="PANTHER" id="PTHR47150">
    <property type="entry name" value="OS12G0169200 PROTEIN"/>
    <property type="match status" value="1"/>
</dbReference>
<dbReference type="EMBL" id="MNCJ02000331">
    <property type="protein sequence ID" value="KAF5762306.1"/>
    <property type="molecule type" value="Genomic_DNA"/>
</dbReference>
<reference evidence="1" key="1">
    <citation type="journal article" date="2017" name="Nature">
        <title>The sunflower genome provides insights into oil metabolism, flowering and Asterid evolution.</title>
        <authorList>
            <person name="Badouin H."/>
            <person name="Gouzy J."/>
            <person name="Grassa C.J."/>
            <person name="Murat F."/>
            <person name="Staton S.E."/>
            <person name="Cottret L."/>
            <person name="Lelandais-Briere C."/>
            <person name="Owens G.L."/>
            <person name="Carrere S."/>
            <person name="Mayjonade B."/>
            <person name="Legrand L."/>
            <person name="Gill N."/>
            <person name="Kane N.C."/>
            <person name="Bowers J.E."/>
            <person name="Hubner S."/>
            <person name="Bellec A."/>
            <person name="Berard A."/>
            <person name="Berges H."/>
            <person name="Blanchet N."/>
            <person name="Boniface M.C."/>
            <person name="Brunel D."/>
            <person name="Catrice O."/>
            <person name="Chaidir N."/>
            <person name="Claudel C."/>
            <person name="Donnadieu C."/>
            <person name="Faraut T."/>
            <person name="Fievet G."/>
            <person name="Helmstetter N."/>
            <person name="King M."/>
            <person name="Knapp S.J."/>
            <person name="Lai Z."/>
            <person name="Le Paslier M.C."/>
            <person name="Lippi Y."/>
            <person name="Lorenzon L."/>
            <person name="Mandel J.R."/>
            <person name="Marage G."/>
            <person name="Marchand G."/>
            <person name="Marquand E."/>
            <person name="Bret-Mestries E."/>
            <person name="Morien E."/>
            <person name="Nambeesan S."/>
            <person name="Nguyen T."/>
            <person name="Pegot-Espagnet P."/>
            <person name="Pouilly N."/>
            <person name="Raftis F."/>
            <person name="Sallet E."/>
            <person name="Schiex T."/>
            <person name="Thomas J."/>
            <person name="Vandecasteele C."/>
            <person name="Vares D."/>
            <person name="Vear F."/>
            <person name="Vautrin S."/>
            <person name="Crespi M."/>
            <person name="Mangin B."/>
            <person name="Burke J.M."/>
            <person name="Salse J."/>
            <person name="Munos S."/>
            <person name="Vincourt P."/>
            <person name="Rieseberg L.H."/>
            <person name="Langlade N.B."/>
        </authorList>
    </citation>
    <scope>NUCLEOTIDE SEQUENCE</scope>
    <source>
        <tissue evidence="1">Leaves</tissue>
    </source>
</reference>
<dbReference type="PANTHER" id="PTHR47150:SF5">
    <property type="entry name" value="OS07G0546750 PROTEIN"/>
    <property type="match status" value="1"/>
</dbReference>
<comment type="caution">
    <text evidence="1">The sequence shown here is derived from an EMBL/GenBank/DDBJ whole genome shotgun (WGS) entry which is preliminary data.</text>
</comment>
<gene>
    <name evidence="1" type="ORF">HanXRQr2_Chr16g0775181</name>
</gene>